<reference evidence="5" key="1">
    <citation type="submission" date="2017-09" db="EMBL/GenBank/DDBJ databases">
        <title>Genome sequence of Nannocystis excedens DSM 71.</title>
        <authorList>
            <person name="Blom J."/>
        </authorList>
    </citation>
    <scope>NUCLEOTIDE SEQUENCE [LARGE SCALE GENOMIC DNA]</scope>
    <source>
        <strain evidence="5">type strain: E19</strain>
    </source>
</reference>
<evidence type="ECO:0000256" key="2">
    <source>
        <dbReference type="ARBA" id="ARBA00023027"/>
    </source>
</evidence>
<proteinExistence type="predicted"/>
<dbReference type="RefSeq" id="WP_099553387.1">
    <property type="nucleotide sequence ID" value="NZ_LT960614.1"/>
</dbReference>
<sequence>MSLLLAFTGVSPDSWVKAINEADPSLEVVIAGDPGVDLSSVRHALVWKPQAGLLKSLPHLETVFSIGAGVDYLMDDPTLPDVTVVRVVDADLTARMTEWVVLQVLLQHRRQRLYDAQQRQRLWRAHSQVAARDVRVGIMGVGVLGQDAARALTMLGFDVAGWSRTPKTIEGLATYDGDAGLDAFLARTDILVVLLPLTDETRGILNAALFAKLAKDGPLGGAVLINAGRGGLQVEADIIPALERGDLIAASLDVFQTEPLPETSPLWDDERIVITPHVAAESDPRAIARYVAGQIRAAARGEPLKNVVDRRRGY</sequence>
<feature type="domain" description="D-isomer specific 2-hydroxyacid dehydrogenase NAD-binding" evidence="3">
    <location>
        <begin position="104"/>
        <end position="279"/>
    </location>
</feature>
<dbReference type="InterPro" id="IPR036291">
    <property type="entry name" value="NAD(P)-bd_dom_sf"/>
</dbReference>
<dbReference type="CDD" id="cd12164">
    <property type="entry name" value="GDH_like_2"/>
    <property type="match status" value="1"/>
</dbReference>
<dbReference type="InterPro" id="IPR006140">
    <property type="entry name" value="D-isomer_DH_NAD-bd"/>
</dbReference>
<dbReference type="Pfam" id="PF02826">
    <property type="entry name" value="2-Hacid_dh_C"/>
    <property type="match status" value="1"/>
</dbReference>
<dbReference type="AlphaFoldDB" id="A0A2C9D2F1"/>
<name>A0A2C9D2F1_9HYPH</name>
<dbReference type="SUPFAM" id="SSF51735">
    <property type="entry name" value="NAD(P)-binding Rossmann-fold domains"/>
    <property type="match status" value="1"/>
</dbReference>
<evidence type="ECO:0000313" key="5">
    <source>
        <dbReference type="Proteomes" id="UP000223606"/>
    </source>
</evidence>
<dbReference type="PANTHER" id="PTHR43333">
    <property type="entry name" value="2-HACID_DH_C DOMAIN-CONTAINING PROTEIN"/>
    <property type="match status" value="1"/>
</dbReference>
<dbReference type="EC" id="1.1.1.79" evidence="4"/>
<dbReference type="GO" id="GO:0051287">
    <property type="term" value="F:NAD binding"/>
    <property type="evidence" value="ECO:0007669"/>
    <property type="project" value="InterPro"/>
</dbReference>
<dbReference type="GO" id="GO:0030267">
    <property type="term" value="F:glyoxylate reductase (NADPH) activity"/>
    <property type="evidence" value="ECO:0007669"/>
    <property type="project" value="UniProtKB-EC"/>
</dbReference>
<dbReference type="PANTHER" id="PTHR43333:SF1">
    <property type="entry name" value="D-ISOMER SPECIFIC 2-HYDROXYACID DEHYDROGENASE NAD-BINDING DOMAIN-CONTAINING PROTEIN"/>
    <property type="match status" value="1"/>
</dbReference>
<dbReference type="Proteomes" id="UP000223606">
    <property type="component" value="Chromosome 1"/>
</dbReference>
<dbReference type="EMBL" id="LT960614">
    <property type="protein sequence ID" value="SON53645.1"/>
    <property type="molecule type" value="Genomic_DNA"/>
</dbReference>
<accession>A0A2C9D2F1</accession>
<evidence type="ECO:0000259" key="3">
    <source>
        <dbReference type="Pfam" id="PF02826"/>
    </source>
</evidence>
<gene>
    <name evidence="4" type="primary">ghrA_1</name>
    <name evidence="4" type="ORF">HDIA_0104</name>
</gene>
<protein>
    <submittedName>
        <fullName evidence="4">Glyoxylate/hydroxypyruvate reductase A</fullName>
        <ecNumber evidence="4">1.1.1.79</ecNumber>
    </submittedName>
</protein>
<evidence type="ECO:0000313" key="4">
    <source>
        <dbReference type="EMBL" id="SON53645.1"/>
    </source>
</evidence>
<keyword evidence="2" id="KW-0520">NAD</keyword>
<keyword evidence="4" id="KW-0670">Pyruvate</keyword>
<dbReference type="OrthoDB" id="9787219at2"/>
<keyword evidence="5" id="KW-1185">Reference proteome</keyword>
<keyword evidence="1 4" id="KW-0560">Oxidoreductase</keyword>
<dbReference type="KEGG" id="hdi:HDIA_0104"/>
<evidence type="ECO:0000256" key="1">
    <source>
        <dbReference type="ARBA" id="ARBA00023002"/>
    </source>
</evidence>
<dbReference type="Gene3D" id="3.40.50.720">
    <property type="entry name" value="NAD(P)-binding Rossmann-like Domain"/>
    <property type="match status" value="2"/>
</dbReference>
<organism evidence="4 5">
    <name type="scientific">Hartmannibacter diazotrophicus</name>
    <dbReference type="NCBI Taxonomy" id="1482074"/>
    <lineage>
        <taxon>Bacteria</taxon>
        <taxon>Pseudomonadati</taxon>
        <taxon>Pseudomonadota</taxon>
        <taxon>Alphaproteobacteria</taxon>
        <taxon>Hyphomicrobiales</taxon>
        <taxon>Pleomorphomonadaceae</taxon>
        <taxon>Hartmannibacter</taxon>
    </lineage>
</organism>